<feature type="region of interest" description="Disordered" evidence="1">
    <location>
        <begin position="2535"/>
        <end position="2567"/>
    </location>
</feature>
<dbReference type="SMART" id="SM01215">
    <property type="entry name" value="Fmp27_SW"/>
    <property type="match status" value="1"/>
</dbReference>
<feature type="region of interest" description="Disordered" evidence="1">
    <location>
        <begin position="2324"/>
        <end position="2353"/>
    </location>
</feature>
<feature type="compositionally biased region" description="Basic and acidic residues" evidence="1">
    <location>
        <begin position="2432"/>
        <end position="2459"/>
    </location>
</feature>
<keyword evidence="7" id="KW-1185">Reference proteome</keyword>
<feature type="compositionally biased region" description="Low complexity" evidence="1">
    <location>
        <begin position="1550"/>
        <end position="1563"/>
    </location>
</feature>
<feature type="region of interest" description="Disordered" evidence="1">
    <location>
        <begin position="2432"/>
        <end position="2462"/>
    </location>
</feature>
<dbReference type="SMART" id="SM01214">
    <property type="entry name" value="Fmp27_GFWDK"/>
    <property type="match status" value="1"/>
</dbReference>
<organism evidence="6 7">
    <name type="scientific">Pseudomicrostroma glucosiphilum</name>
    <dbReference type="NCBI Taxonomy" id="1684307"/>
    <lineage>
        <taxon>Eukaryota</taxon>
        <taxon>Fungi</taxon>
        <taxon>Dikarya</taxon>
        <taxon>Basidiomycota</taxon>
        <taxon>Ustilaginomycotina</taxon>
        <taxon>Exobasidiomycetes</taxon>
        <taxon>Microstromatales</taxon>
        <taxon>Microstromatales incertae sedis</taxon>
        <taxon>Pseudomicrostroma</taxon>
    </lineage>
</organism>
<evidence type="ECO:0008006" key="8">
    <source>
        <dbReference type="Google" id="ProtNLM"/>
    </source>
</evidence>
<feature type="region of interest" description="Disordered" evidence="1">
    <location>
        <begin position="363"/>
        <end position="391"/>
    </location>
</feature>
<evidence type="ECO:0000259" key="3">
    <source>
        <dbReference type="SMART" id="SM01214"/>
    </source>
</evidence>
<evidence type="ECO:0000256" key="2">
    <source>
        <dbReference type="SAM" id="Phobius"/>
    </source>
</evidence>
<evidence type="ECO:0000259" key="4">
    <source>
        <dbReference type="SMART" id="SM01215"/>
    </source>
</evidence>
<keyword evidence="2" id="KW-0472">Membrane</keyword>
<feature type="region of interest" description="Disordered" evidence="1">
    <location>
        <begin position="1194"/>
        <end position="1215"/>
    </location>
</feature>
<feature type="compositionally biased region" description="Low complexity" evidence="1">
    <location>
        <begin position="3445"/>
        <end position="3492"/>
    </location>
</feature>
<proteinExistence type="predicted"/>
<feature type="domain" description="FMP27 SW motif-containing RBG unit" evidence="4">
    <location>
        <begin position="1607"/>
        <end position="1709"/>
    </location>
</feature>
<dbReference type="SMART" id="SM01216">
    <property type="entry name" value="Fmp27_WPPW"/>
    <property type="match status" value="1"/>
</dbReference>
<accession>A0A316U3Q5</accession>
<reference evidence="6 7" key="1">
    <citation type="journal article" date="2018" name="Mol. Biol. Evol.">
        <title>Broad Genomic Sampling Reveals a Smut Pathogenic Ancestry of the Fungal Clade Ustilaginomycotina.</title>
        <authorList>
            <person name="Kijpornyongpan T."/>
            <person name="Mondo S.J."/>
            <person name="Barry K."/>
            <person name="Sandor L."/>
            <person name="Lee J."/>
            <person name="Lipzen A."/>
            <person name="Pangilinan J."/>
            <person name="LaButti K."/>
            <person name="Hainaut M."/>
            <person name="Henrissat B."/>
            <person name="Grigoriev I.V."/>
            <person name="Spatafora J.W."/>
            <person name="Aime M.C."/>
        </authorList>
    </citation>
    <scope>NUCLEOTIDE SEQUENCE [LARGE SCALE GENOMIC DNA]</scope>
    <source>
        <strain evidence="6 7">MCA 4718</strain>
    </source>
</reference>
<feature type="compositionally biased region" description="Basic and acidic residues" evidence="1">
    <location>
        <begin position="2324"/>
        <end position="2335"/>
    </location>
</feature>
<name>A0A316U3Q5_9BASI</name>
<feature type="transmembrane region" description="Helical" evidence="2">
    <location>
        <begin position="242"/>
        <end position="260"/>
    </location>
</feature>
<feature type="compositionally biased region" description="Low complexity" evidence="1">
    <location>
        <begin position="371"/>
        <end position="391"/>
    </location>
</feature>
<feature type="compositionally biased region" description="Basic and acidic residues" evidence="1">
    <location>
        <begin position="2551"/>
        <end position="2564"/>
    </location>
</feature>
<dbReference type="OrthoDB" id="1562405at2759"/>
<dbReference type="EMBL" id="KZ819329">
    <property type="protein sequence ID" value="PWN19919.1"/>
    <property type="molecule type" value="Genomic_DNA"/>
</dbReference>
<dbReference type="RefSeq" id="XP_025347079.1">
    <property type="nucleotide sequence ID" value="XM_025492713.1"/>
</dbReference>
<feature type="compositionally biased region" description="Basic and acidic residues" evidence="1">
    <location>
        <begin position="3050"/>
        <end position="3061"/>
    </location>
</feature>
<dbReference type="GeneID" id="37014447"/>
<dbReference type="Pfam" id="PF10344">
    <property type="entry name" value="Hobbit"/>
    <property type="match status" value="1"/>
</dbReference>
<feature type="compositionally biased region" description="Basic and acidic residues" evidence="1">
    <location>
        <begin position="2342"/>
        <end position="2353"/>
    </location>
</feature>
<gene>
    <name evidence="6" type="ORF">BCV69DRAFT_283446</name>
</gene>
<dbReference type="InterPro" id="IPR045167">
    <property type="entry name" value="Hobbit"/>
</dbReference>
<protein>
    <recommendedName>
        <fullName evidence="8">Golgi-body localization protein domain-containing protein</fullName>
    </recommendedName>
</protein>
<feature type="compositionally biased region" description="Basic and acidic residues" evidence="1">
    <location>
        <begin position="3138"/>
        <end position="3147"/>
    </location>
</feature>
<dbReference type="Proteomes" id="UP000245942">
    <property type="component" value="Unassembled WGS sequence"/>
</dbReference>
<dbReference type="PANTHER" id="PTHR15678">
    <property type="entry name" value="ANTIGEN MLAA-22-RELATED"/>
    <property type="match status" value="1"/>
</dbReference>
<evidence type="ECO:0000259" key="5">
    <source>
        <dbReference type="SMART" id="SM01216"/>
    </source>
</evidence>
<feature type="compositionally biased region" description="Basic and acidic residues" evidence="1">
    <location>
        <begin position="3363"/>
        <end position="3376"/>
    </location>
</feature>
<feature type="region of interest" description="Disordered" evidence="1">
    <location>
        <begin position="793"/>
        <end position="852"/>
    </location>
</feature>
<feature type="domain" description="FMP27 WPPW motif-containing RBG unit" evidence="5">
    <location>
        <begin position="2188"/>
        <end position="2723"/>
    </location>
</feature>
<feature type="region of interest" description="Disordered" evidence="1">
    <location>
        <begin position="142"/>
        <end position="212"/>
    </location>
</feature>
<feature type="compositionally biased region" description="Polar residues" evidence="1">
    <location>
        <begin position="3112"/>
        <end position="3129"/>
    </location>
</feature>
<feature type="compositionally biased region" description="Low complexity" evidence="1">
    <location>
        <begin position="3421"/>
        <end position="3438"/>
    </location>
</feature>
<feature type="domain" description="FMP27/BLTP2/Hobbit GFWDK motif-containing RBG unit" evidence="3">
    <location>
        <begin position="1727"/>
        <end position="1885"/>
    </location>
</feature>
<dbReference type="InterPro" id="IPR019441">
    <property type="entry name" value="FMP27/BLTP2/Hobbit_GFWDK_RBG"/>
</dbReference>
<feature type="transmembrane region" description="Helical" evidence="2">
    <location>
        <begin position="28"/>
        <end position="50"/>
    </location>
</feature>
<dbReference type="InterPro" id="IPR019449">
    <property type="entry name" value="FMP27_WPPW_RBG"/>
</dbReference>
<feature type="region of interest" description="Disordered" evidence="1">
    <location>
        <begin position="867"/>
        <end position="887"/>
    </location>
</feature>
<feature type="compositionally biased region" description="Polar residues" evidence="1">
    <location>
        <begin position="3148"/>
        <end position="3161"/>
    </location>
</feature>
<feature type="region of interest" description="Disordered" evidence="1">
    <location>
        <begin position="1"/>
        <end position="20"/>
    </location>
</feature>
<feature type="region of interest" description="Disordered" evidence="1">
    <location>
        <begin position="3050"/>
        <end position="3167"/>
    </location>
</feature>
<feature type="compositionally biased region" description="Low complexity" evidence="1">
    <location>
        <begin position="1589"/>
        <end position="1598"/>
    </location>
</feature>
<dbReference type="STRING" id="1684307.A0A316U3Q5"/>
<sequence>MASSTGKPASFPDPSSSSPESSYSSSSYLVTAIICLVAFLVLFGAILPRIPRLFLRGRLRVKCVGLRGLNGLEWRSNGFGKISGDRGGEHSGDGQPPEGLVVKVQRIYISFGRKRLDESPKSKQGRARSWLTINVQGVGVRLPRSPTDEASKQRKLEQAKVKAAEEEEAAKKLQEEEDQRMEALVRGDSPAAPRAGPEEAQTTSGDDKANEGPAPWFESSYCWLSLRAYPAIRCRLYQAARAITFCIVSSLPALMSFIGIEVHRVEVYLQEVESVVRVEDAGVELAMALVTDREHSGPMGKDRRDAGRVKEPRQHYRRLSEAIINVGHTARGAATSITAGLPAGKGSLIIRVSGVEVFEADLHPDDKSRSSRTSARRSSQDSSLSCSSTRFTSDTGWAKGGQTVNATIPLASKLLCLPEVTRFELGLRIGTSLNFGGRETVETSLDLSKADVGLDALYRIVRIVEDRKALRSGPMPTVAGAGGDRSAFSRHFAQQRREPAEKALAALRTLSVTMPQISFRSDTRPGASEFSMDSLSEEERKRLPSAIYVGGNIKGIHVSLKNSDPSESKHQHWLGTCGTHNHRPVEHRRAFLVDAGFSSLQLSCRVDEQKERSEFLHLDELNVHVRSTWTPFGLFPASLDGKEACRRFFQGDPNEQSLLAEISLERIRGDVKLDCAAALLTYVEMRRAERRAVIKRLKIDRPSRETAFDTLLRHVPRLSIGLEVGETAYRLDAGRALSSDSAQDASLMLKVPSFHAAFHGSYRDAYIRRNDRERAAAWKALEKDELEWSLKSTYDSEGPGASSPRTPSSGFSAFVGRLRGGSWSPTRRSRSASKTEERGKNVPSPNADEGGMSIEEAVTKMNEIMKTEGEEKRVATERQKSKEDSRLGAQDREIIIPGTADGKPGEPQVVKVPARLVRRPSLALNEDCGIIYDFEGNLTCPVIESFFVFTGPDARQSTNGEGGDAHLVRRQLLAINNVDASAIGDIPGIQELGTSRPILRLTGHHTKVRGFVEEIDLELWHPRVFEAMQATMREIQIARRPFVTSAAKEEYHEPGELGHQPSAFAQTAKVVHLIDKFRHGLDLWLSIGGVLAHVGGNDPKCDPHLCRGVGFEARRIVIEFVCQKKAPELLTTKADWGARSALMLPEDLVMTANALALRHGKAATGKISLYEIGLFPLLDVEEATLLVNEDLKSRYGSPSRSRRQKTPSDDEGEDEEEATAIFADAIWDFHDRQPAFETSARRRYNQEDRAKNYIFWMPYSATRVTIRPPVLKPTLVAKHCEELTIESDGTRLLSFRIQLLHSYCILIAVAALRRLKPDSAEAAVDENDRSLDDQPEAAPSSKLARPSIFVDLGVADVHVFVDLPENVNLFLHIRRLDLRWTDAEGGSMLWESLMGAVESPRVIASGQWEEMVRLRDWKVSVNPNGGPDGKLKVYVNGDGASVRIPYGYVVHHIIDSTSVAFKATKQLVHQFVKGGEDSIIIPVGEDPKHVPYVDVNIRILTIEAQDDPIETRLNIIWRAGGDENRMRLEREEAFAAKLAKLEAEKKLRSASRSSVSLQSSRGTSKSRPRSKSIHSRSSRSEDESDETSGSETETSQSDIDIEEHIQQARSRLDAYNSSSWLRRYANARAEQGKREDAMVKSIFGRFAAKAAVELPIEMVQPSRAAPLFRSSMSKVKVSVGPTSFPEDQLRDWMHEQGNGTPKDLPYSLLVPLHLRWTMAEWRWELRDYPIPLLHIPPLKADQGEHLPAFELFGDICIAEHISEGTQSIRHVPAIIVPAATGHPDASEFGINVPKVAMPVKFYGSPVVDINSAYPTRFAWGQSIQPAIADMVRVFDGISSPPPDPSPKLGFWDKLPLIIQSRIHLRWKNKGELHLYLKGSRDPYSISGNGAGWVKCWRGDVEVRIGFKNPDGEFLQFISDQYILAIPDLRDYQDKAAMGTSDKSAANEEKSGKDGRKEDGSTKGQSSTLSDEAKEMVDGKPSLATDQSRRYMKEPQFSKIVIKLTNGVRWGASLRHEHTCRDHNCKQEKKCSGQNFYRACRFFDRRPHWTVIQRSKEYVATLPEDERHGDSFYGWRSDFGHLALSIYSPRDGLEVDGVRRGHSGGGNNLYFSPLAWQHFWAWLRLFDSAMGLPIRQGRLFPTGPPPSPKFGRSLATIKYRFDISPLYISHLYHQHSRSDWAKGLNTILGVKARLGAFHVDMHQRQQETIKERPELQEAKKVFHKPFYEAEADLGDIDLRALVGRFRDSSKRLVDYVNADVGADEDTNLLDDGSVVGPEDLEWVDLNDFVEVDYTPNDDEPPEIRLIQALTCPRFNFYRRFHTHSERRDMKKGKEDEQAPEATEESKFGNEDPETHTCLIGKAPLNFHVQAELAKARVSVLKEELDKLDQTRSRNSDAVKDLRKRIKLIEDYCKALEKGDTFEIRATRRGNRWDKDKAEADDESPRAGKDGRRNSDAKKIESSNSADGVADLSEVFKDLDTFDDRFFVHNPVIIFSNQVRHVLLRYYALYKKRKGFVHHMTARAIYNIKQLSKHLENDSKASAKKSSSNLAGDESRSEHSKGDDNGSKSGVELLTGLLDDTQRYVLEDSARPRAGSSATSYKDTLANAVLDTHVNPWEGISEAFDVHRSNFCVFLKPQIVMKSQIDDTSTVILTAIRTRLQNFAVVDPSISDEDSVNRRVLSRNYFSMDGLQAFHPVSHKNTPTSRFGSGREAVGAQLAVPLETLIDLRHETGAFNRIVSRTDASVRYDKFNRLRLHDSTRPITSDACHEEPGLDHLRHYMDLLRVRCPRFAVSANSTHFGALYNIVTDLILYRAPSWQERAKQLQTMLFSYDFKDTSMLADLVKDLQCRIRRALELDAEYQFHFDDLNEDGKADLFRLKTELSDLVDELLLIADAITESEDAKGEEDKDKKSALRLEAHAQDISWNMMGEQEGDLLAKLSIKGPSFTWLNKADNSTANTLSIIDLQAVDVRPDAHFPEIITKWNKALDHPMARQGRFVNAVWSEMAPVGGISLVDQFEFDVHPLHLQLEIKTGRLIMAYIFGSKRHREEEEEKKKKMLEAQADKLSSAAQKKRSPFARLTGGRSSGDLSRNNSEVATPADEPSSRRTSMSSSNADQQSTFRNKSVSQSASAEGRLSVAETKKSDRSTERSNVNLHGNGNDSGASDDEEDLSQFAIAKRNAEEMRHRASSNLTFLLFKLAETVFCLSYKGEKEKSITDVYDLVFKAPTIEYRNRTWTYEDLVQHIKKDVFRAAWGQRTTIVKSILSHRPKRPEALRNIREKQMLLLKGSKETRSVSPLQLHVQPPTPRTTSPLLGNGEGWSLGQASVTNRSPDSEERGGEFLTRMGSNALSPNLERGGSESDSPTDERNESRPLHSDDAGDLATTESSAKSAPVKFGRFLQTRLNRDRSRDGSGGGGSGGSTAAGPGRRNMLRSSSRSPSLTPAGGEAQSPASETSPSTAAQSRDSASASRPSPRRTMSGSGSSRGPSMSGDPR</sequence>
<evidence type="ECO:0000313" key="7">
    <source>
        <dbReference type="Proteomes" id="UP000245942"/>
    </source>
</evidence>
<feature type="region of interest" description="Disordered" evidence="1">
    <location>
        <begin position="1936"/>
        <end position="1988"/>
    </location>
</feature>
<feature type="compositionally biased region" description="Gly residues" evidence="1">
    <location>
        <begin position="3410"/>
        <end position="3420"/>
    </location>
</feature>
<feature type="compositionally biased region" description="Basic and acidic residues" evidence="1">
    <location>
        <begin position="146"/>
        <end position="185"/>
    </location>
</feature>
<dbReference type="InterPro" id="IPR019415">
    <property type="entry name" value="FMP27_SW_RBG"/>
</dbReference>
<dbReference type="PANTHER" id="PTHR15678:SF6">
    <property type="entry name" value="BRIDGE-LIKE LIPID TRANSFER PROTEIN FAMILY MEMBER 2"/>
    <property type="match status" value="1"/>
</dbReference>
<keyword evidence="2" id="KW-1133">Transmembrane helix</keyword>
<feature type="compositionally biased region" description="Low complexity" evidence="1">
    <location>
        <begin position="8"/>
        <end position="20"/>
    </location>
</feature>
<evidence type="ECO:0000256" key="1">
    <source>
        <dbReference type="SAM" id="MobiDB-lite"/>
    </source>
</evidence>
<feature type="region of interest" description="Disordered" evidence="1">
    <location>
        <begin position="3289"/>
        <end position="3492"/>
    </location>
</feature>
<feature type="region of interest" description="Disordered" evidence="1">
    <location>
        <begin position="1550"/>
        <end position="1601"/>
    </location>
</feature>
<feature type="compositionally biased region" description="Basic residues" evidence="1">
    <location>
        <begin position="1564"/>
        <end position="1577"/>
    </location>
</feature>
<feature type="compositionally biased region" description="Basic and acidic residues" evidence="1">
    <location>
        <begin position="1944"/>
        <end position="1960"/>
    </location>
</feature>
<feature type="compositionally biased region" description="Polar residues" evidence="1">
    <location>
        <begin position="3085"/>
        <end position="3094"/>
    </location>
</feature>
<evidence type="ECO:0000313" key="6">
    <source>
        <dbReference type="EMBL" id="PWN19919.1"/>
    </source>
</evidence>
<keyword evidence="2" id="KW-0812">Transmembrane</keyword>